<dbReference type="Gene3D" id="3.90.1150.10">
    <property type="entry name" value="Aspartate Aminotransferase, domain 1"/>
    <property type="match status" value="1"/>
</dbReference>
<dbReference type="Pfam" id="PF03476">
    <property type="entry name" value="MOSC_N"/>
    <property type="match status" value="1"/>
</dbReference>
<feature type="non-terminal residue" evidence="2">
    <location>
        <position position="1"/>
    </location>
</feature>
<dbReference type="Proteomes" id="UP001162164">
    <property type="component" value="Unassembled WGS sequence"/>
</dbReference>
<dbReference type="PROSITE" id="PS51340">
    <property type="entry name" value="MOSC"/>
    <property type="match status" value="1"/>
</dbReference>
<comment type="caution">
    <text evidence="2">The sequence shown here is derived from an EMBL/GenBank/DDBJ whole genome shotgun (WGS) entry which is preliminary data.</text>
</comment>
<dbReference type="PANTHER" id="PTHR14237:SF80">
    <property type="entry name" value="MOLYBDENUM COFACTOR SULFURASE"/>
    <property type="match status" value="1"/>
</dbReference>
<dbReference type="InterPro" id="IPR015424">
    <property type="entry name" value="PyrdxlP-dep_Trfase"/>
</dbReference>
<dbReference type="InterPro" id="IPR005303">
    <property type="entry name" value="MOCOS_middle"/>
</dbReference>
<gene>
    <name evidence="2" type="ORF">NQ317_015411</name>
</gene>
<keyword evidence="3" id="KW-1185">Reference proteome</keyword>
<evidence type="ECO:0000313" key="2">
    <source>
        <dbReference type="EMBL" id="KAJ8966191.1"/>
    </source>
</evidence>
<feature type="domain" description="MOSC" evidence="1">
    <location>
        <begin position="495"/>
        <end position="646"/>
    </location>
</feature>
<reference evidence="2" key="1">
    <citation type="journal article" date="2023" name="Insect Mol. Biol.">
        <title>Genome sequencing provides insights into the evolution of gene families encoding plant cell wall-degrading enzymes in longhorned beetles.</title>
        <authorList>
            <person name="Shin N.R."/>
            <person name="Okamura Y."/>
            <person name="Kirsch R."/>
            <person name="Pauchet Y."/>
        </authorList>
    </citation>
    <scope>NUCLEOTIDE SEQUENCE</scope>
    <source>
        <strain evidence="2">MMC_N1</strain>
    </source>
</reference>
<dbReference type="InterPro" id="IPR015422">
    <property type="entry name" value="PyrdxlP-dep_Trfase_small"/>
</dbReference>
<evidence type="ECO:0000259" key="1">
    <source>
        <dbReference type="PROSITE" id="PS51340"/>
    </source>
</evidence>
<protein>
    <recommendedName>
        <fullName evidence="1">MOSC domain-containing protein</fullName>
    </recommendedName>
</protein>
<name>A0ABQ9IVH1_9CUCU</name>
<organism evidence="2 3">
    <name type="scientific">Molorchus minor</name>
    <dbReference type="NCBI Taxonomy" id="1323400"/>
    <lineage>
        <taxon>Eukaryota</taxon>
        <taxon>Metazoa</taxon>
        <taxon>Ecdysozoa</taxon>
        <taxon>Arthropoda</taxon>
        <taxon>Hexapoda</taxon>
        <taxon>Insecta</taxon>
        <taxon>Pterygota</taxon>
        <taxon>Neoptera</taxon>
        <taxon>Endopterygota</taxon>
        <taxon>Coleoptera</taxon>
        <taxon>Polyphaga</taxon>
        <taxon>Cucujiformia</taxon>
        <taxon>Chrysomeloidea</taxon>
        <taxon>Cerambycidae</taxon>
        <taxon>Lamiinae</taxon>
        <taxon>Monochamini</taxon>
        <taxon>Molorchus</taxon>
    </lineage>
</organism>
<dbReference type="InterPro" id="IPR005302">
    <property type="entry name" value="MoCF_Sase_C"/>
</dbReference>
<sequence>CYLDHAGASLYSQSQIQKIFMDISNNLYMNPHASKTTEDAIDIIRYQILDHFNTNNEEYCVIFTSGATAALKTIGECFNYGEDPGTLAYLENNHTSVLGMRNFAQNSTEVRMDTAFKLLAMDDTGDHYRNAQSNSLFCLPCTVFEDGTLSFLSILAIKYGFDTIKSFNLNFNIISQHTFSLAQYVYRNLLVLHHYNGSRAVILYQDTTFEDRNHQGGIINFNLLRPNGEYIGYSEVLQVANLHGIHLRTGCSCNPGACQRFLNLSTQDVLKHFDAGHICGDQYDLVDNYPTGSVRISFGYMSKQRDADKFLNMIETCFVQKPTIRKLPTNWSYLKRRYKDLFSQTKNKNHRLDEFNEEMYIASDKCYECEIDEGKVIHKTIGTLQGILVYPVKSCGALRVQKSWPITSTGLKYDREWMIVNHAGVCLTQKHNKKLCLINPQIDLKKDSLKLQFKGFSEIEVSSNISRLKEKSAYFCQSKVCGDRIQGYDCGEEVAEWLSKTLETPGLRLLKQCNSCDKKLGRISRKDTTPQLSLVNKAQYLLINSASVKWLMDKITDSDFEEDIESVIQRFRPNFVVNFSKPFQENKFESFTFDENLFTNSGEISKEPLLTLSREFKGKVKFGVYLNQDIQEENVYISIGSKIVGNSKIE</sequence>
<dbReference type="SUPFAM" id="SSF53383">
    <property type="entry name" value="PLP-dependent transferases"/>
    <property type="match status" value="2"/>
</dbReference>
<dbReference type="Gene3D" id="3.40.640.10">
    <property type="entry name" value="Type I PLP-dependent aspartate aminotransferase-like (Major domain)"/>
    <property type="match status" value="1"/>
</dbReference>
<evidence type="ECO:0000313" key="3">
    <source>
        <dbReference type="Proteomes" id="UP001162164"/>
    </source>
</evidence>
<dbReference type="PANTHER" id="PTHR14237">
    <property type="entry name" value="MOLYBDOPTERIN COFACTOR SULFURASE MOSC"/>
    <property type="match status" value="1"/>
</dbReference>
<dbReference type="InterPro" id="IPR015421">
    <property type="entry name" value="PyrdxlP-dep_Trfase_major"/>
</dbReference>
<dbReference type="SUPFAM" id="SSF141673">
    <property type="entry name" value="MOSC N-terminal domain-like"/>
    <property type="match status" value="1"/>
</dbReference>
<dbReference type="EMBL" id="JAPWTJ010002419">
    <property type="protein sequence ID" value="KAJ8966191.1"/>
    <property type="molecule type" value="Genomic_DNA"/>
</dbReference>
<accession>A0ABQ9IVH1</accession>
<proteinExistence type="predicted"/>